<dbReference type="EMBL" id="CP110820">
    <property type="protein sequence ID" value="WPX97054.1"/>
    <property type="molecule type" value="Genomic_DNA"/>
</dbReference>
<sequence length="39" mass="4482">MDMQGKSRDTNVRVVIKTLQKEMVGRIGNMVIKRVLSHL</sequence>
<proteinExistence type="predicted"/>
<keyword evidence="2" id="KW-1185">Reference proteome</keyword>
<organism evidence="1 2">
    <name type="scientific">Candidatus Bandiella euplotis</name>
    <dbReference type="NCBI Taxonomy" id="1664265"/>
    <lineage>
        <taxon>Bacteria</taxon>
        <taxon>Pseudomonadati</taxon>
        <taxon>Pseudomonadota</taxon>
        <taxon>Alphaproteobacteria</taxon>
        <taxon>Rickettsiales</taxon>
        <taxon>Candidatus Midichloriaceae</taxon>
        <taxon>Candidatus Bandiella</taxon>
    </lineage>
</organism>
<name>A0ABZ0UMW2_9RICK</name>
<accession>A0ABZ0UMW2</accession>
<evidence type="ECO:0000313" key="2">
    <source>
        <dbReference type="Proteomes" id="UP001327219"/>
    </source>
</evidence>
<evidence type="ECO:0000313" key="1">
    <source>
        <dbReference type="EMBL" id="WPX97054.1"/>
    </source>
</evidence>
<dbReference type="Proteomes" id="UP001327219">
    <property type="component" value="Chromosome"/>
</dbReference>
<protein>
    <submittedName>
        <fullName evidence="1">Uncharacterized protein</fullName>
    </submittedName>
</protein>
<gene>
    <name evidence="1" type="ORF">Bandiella_01195</name>
</gene>
<reference evidence="1 2" key="1">
    <citation type="submission" date="2022-11" db="EMBL/GenBank/DDBJ databases">
        <title>Host association and intracellularity evolved multiple times independently in the Rickettsiales.</title>
        <authorList>
            <person name="Castelli M."/>
            <person name="Nardi T."/>
            <person name="Gammuto L."/>
            <person name="Bellinzona G."/>
            <person name="Sabaneyeva E."/>
            <person name="Potekhin A."/>
            <person name="Serra V."/>
            <person name="Petroni G."/>
            <person name="Sassera D."/>
        </authorList>
    </citation>
    <scope>NUCLEOTIDE SEQUENCE [LARGE SCALE GENOMIC DNA]</scope>
    <source>
        <strain evidence="1 2">NDG2</strain>
    </source>
</reference>